<dbReference type="AlphaFoldDB" id="A0A2J6TAF8"/>
<dbReference type="InterPro" id="IPR020843">
    <property type="entry name" value="ER"/>
</dbReference>
<dbReference type="SMART" id="SM00829">
    <property type="entry name" value="PKS_ER"/>
    <property type="match status" value="1"/>
</dbReference>
<dbReference type="GeneID" id="36582848"/>
<evidence type="ECO:0000313" key="4">
    <source>
        <dbReference type="EMBL" id="PMD60014.1"/>
    </source>
</evidence>
<gene>
    <name evidence="4" type="ORF">K444DRAFT_529015</name>
</gene>
<feature type="domain" description="Enoyl reductase (ER)" evidence="3">
    <location>
        <begin position="6"/>
        <end position="268"/>
    </location>
</feature>
<keyword evidence="2" id="KW-0560">Oxidoreductase</keyword>
<dbReference type="SUPFAM" id="SSF51735">
    <property type="entry name" value="NAD(P)-binding Rossmann-fold domains"/>
    <property type="match status" value="1"/>
</dbReference>
<proteinExistence type="inferred from homology"/>
<keyword evidence="5" id="KW-1185">Reference proteome</keyword>
<dbReference type="OrthoDB" id="3233595at2759"/>
<dbReference type="CDD" id="cd08249">
    <property type="entry name" value="enoyl_reductase_like"/>
    <property type="match status" value="1"/>
</dbReference>
<dbReference type="Gene3D" id="3.40.50.720">
    <property type="entry name" value="NAD(P)-binding Rossmann-like Domain"/>
    <property type="match status" value="1"/>
</dbReference>
<protein>
    <submittedName>
        <fullName evidence="4">Putative quinone oxidoreductase</fullName>
    </submittedName>
</protein>
<dbReference type="PANTHER" id="PTHR45348">
    <property type="entry name" value="HYPOTHETICAL OXIDOREDUCTASE (EUROFUNG)"/>
    <property type="match status" value="1"/>
</dbReference>
<dbReference type="InterPro" id="IPR011032">
    <property type="entry name" value="GroES-like_sf"/>
</dbReference>
<reference evidence="4 5" key="1">
    <citation type="submission" date="2016-04" db="EMBL/GenBank/DDBJ databases">
        <title>A degradative enzymes factory behind the ericoid mycorrhizal symbiosis.</title>
        <authorList>
            <consortium name="DOE Joint Genome Institute"/>
            <person name="Martino E."/>
            <person name="Morin E."/>
            <person name="Grelet G."/>
            <person name="Kuo A."/>
            <person name="Kohler A."/>
            <person name="Daghino S."/>
            <person name="Barry K."/>
            <person name="Choi C."/>
            <person name="Cichocki N."/>
            <person name="Clum A."/>
            <person name="Copeland A."/>
            <person name="Hainaut M."/>
            <person name="Haridas S."/>
            <person name="Labutti K."/>
            <person name="Lindquist E."/>
            <person name="Lipzen A."/>
            <person name="Khouja H.-R."/>
            <person name="Murat C."/>
            <person name="Ohm R."/>
            <person name="Olson A."/>
            <person name="Spatafora J."/>
            <person name="Veneault-Fourrey C."/>
            <person name="Henrissat B."/>
            <person name="Grigoriev I."/>
            <person name="Martin F."/>
            <person name="Perotto S."/>
        </authorList>
    </citation>
    <scope>NUCLEOTIDE SEQUENCE [LARGE SCALE GENOMIC DNA]</scope>
    <source>
        <strain evidence="4 5">E</strain>
    </source>
</reference>
<dbReference type="Proteomes" id="UP000235371">
    <property type="component" value="Unassembled WGS sequence"/>
</dbReference>
<dbReference type="GO" id="GO:0016651">
    <property type="term" value="F:oxidoreductase activity, acting on NAD(P)H"/>
    <property type="evidence" value="ECO:0007669"/>
    <property type="project" value="InterPro"/>
</dbReference>
<organism evidence="4 5">
    <name type="scientific">Hyaloscypha bicolor E</name>
    <dbReference type="NCBI Taxonomy" id="1095630"/>
    <lineage>
        <taxon>Eukaryota</taxon>
        <taxon>Fungi</taxon>
        <taxon>Dikarya</taxon>
        <taxon>Ascomycota</taxon>
        <taxon>Pezizomycotina</taxon>
        <taxon>Leotiomycetes</taxon>
        <taxon>Helotiales</taxon>
        <taxon>Hyaloscyphaceae</taxon>
        <taxon>Hyaloscypha</taxon>
        <taxon>Hyaloscypha bicolor</taxon>
    </lineage>
</organism>
<dbReference type="Pfam" id="PF08240">
    <property type="entry name" value="ADH_N"/>
    <property type="match status" value="1"/>
</dbReference>
<dbReference type="SUPFAM" id="SSF50129">
    <property type="entry name" value="GroES-like"/>
    <property type="match status" value="1"/>
</dbReference>
<dbReference type="InterPro" id="IPR036291">
    <property type="entry name" value="NAD(P)-bd_dom_sf"/>
</dbReference>
<evidence type="ECO:0000256" key="1">
    <source>
        <dbReference type="ARBA" id="ARBA00008072"/>
    </source>
</evidence>
<dbReference type="RefSeq" id="XP_024736918.1">
    <property type="nucleotide sequence ID" value="XM_024874768.1"/>
</dbReference>
<dbReference type="PANTHER" id="PTHR45348:SF5">
    <property type="entry name" value="OXIDOREDUCTASE, PUTATIVE (AFU_ORTHOLOGUE AFUA_8G01420)-RELATED"/>
    <property type="match status" value="1"/>
</dbReference>
<sequence>MKEAIVNPDLMVTVNHDAPIPTPAATQILIRIVCAGCNPKDWKFPFFSKTSSNSGDDMAGVVSSVGTSVLEFKPGDRVAAFHTMQGPGGAFAEYGLAESWTTFHIPDGISFEEAATIPLAGFAAAIGIHWRLSLPMPWSPATKRIPLIVYGASTAVGSFAIKLARRSNIHPIIAIAGAGAPFIESLIERSEGDTVVDYRNASDYVVEEIRSALKAAGTKDIFHAIDTVCENGSYRNISKVMTDGGHITLLRPGEDYSDIPASIERTVTYVGNVNGDGLATNGRDFGLVWSRLFTSGLHDGWLNGHPYKLLPGGLNALSKGLSDLKDGKLSASKYVFKVADTK</sequence>
<comment type="similarity">
    <text evidence="1">Belongs to the zinc-containing alcohol dehydrogenase family.</text>
</comment>
<dbReference type="InterPro" id="IPR047122">
    <property type="entry name" value="Trans-enoyl_RdTase-like"/>
</dbReference>
<dbReference type="Gene3D" id="3.90.180.10">
    <property type="entry name" value="Medium-chain alcohol dehydrogenases, catalytic domain"/>
    <property type="match status" value="1"/>
</dbReference>
<name>A0A2J6TAF8_9HELO</name>
<accession>A0A2J6TAF8</accession>
<evidence type="ECO:0000313" key="5">
    <source>
        <dbReference type="Proteomes" id="UP000235371"/>
    </source>
</evidence>
<dbReference type="InterPro" id="IPR013154">
    <property type="entry name" value="ADH-like_N"/>
</dbReference>
<evidence type="ECO:0000259" key="3">
    <source>
        <dbReference type="SMART" id="SM00829"/>
    </source>
</evidence>
<dbReference type="InParanoid" id="A0A2J6TAF8"/>
<dbReference type="EMBL" id="KZ613803">
    <property type="protein sequence ID" value="PMD60014.1"/>
    <property type="molecule type" value="Genomic_DNA"/>
</dbReference>
<evidence type="ECO:0000256" key="2">
    <source>
        <dbReference type="ARBA" id="ARBA00023002"/>
    </source>
</evidence>
<dbReference type="STRING" id="1095630.A0A2J6TAF8"/>